<dbReference type="GO" id="GO:0005737">
    <property type="term" value="C:cytoplasm"/>
    <property type="evidence" value="ECO:0007669"/>
    <property type="project" value="InterPro"/>
</dbReference>
<keyword evidence="8" id="KW-0546">Nucleotide metabolism</keyword>
<dbReference type="PANTHER" id="PTHR13045:SF0">
    <property type="entry name" value="7-METHYLGUANOSINE PHOSPHATE-SPECIFIC 5'-NUCLEOTIDASE"/>
    <property type="match status" value="1"/>
</dbReference>
<dbReference type="Gene3D" id="1.10.150.340">
    <property type="entry name" value="Pyrimidine 5'-nucleotidase (UMPH-1), N-terminal domain"/>
    <property type="match status" value="1"/>
</dbReference>
<dbReference type="GO" id="GO:0000166">
    <property type="term" value="F:nucleotide binding"/>
    <property type="evidence" value="ECO:0007669"/>
    <property type="project" value="UniProtKB-KW"/>
</dbReference>
<proteinExistence type="inferred from homology"/>
<sequence>LFLTQRLTHVVQVISDFDYTLSRFEDSQGRRCWTTHGVFDNCTKQFDPELAQKFQRLKDKYFPIEFDPKLTIEQKVPFMEEWWNTSHEYIISARFDRNTIEKFVRDSHIVLRDQADHMMVRLNQLGVPLVVFSAGIGNIIEMYLEQKLGRIPSNIHLISNMMNFDEKGVVVSFSEPLIHTFCKNSSVVRKQAEFFHDVSGR</sequence>
<keyword evidence="4" id="KW-0479">Metal-binding</keyword>
<evidence type="ECO:0000256" key="6">
    <source>
        <dbReference type="ARBA" id="ARBA00022801"/>
    </source>
</evidence>
<dbReference type="InterPro" id="IPR006434">
    <property type="entry name" value="Pyrimidine_nucleotidase_eu"/>
</dbReference>
<dbReference type="InterPro" id="IPR036412">
    <property type="entry name" value="HAD-like_sf"/>
</dbReference>
<evidence type="ECO:0000256" key="3">
    <source>
        <dbReference type="ARBA" id="ARBA00012643"/>
    </source>
</evidence>
<dbReference type="FunFam" id="1.10.150.340:FF:000001">
    <property type="entry name" value="Cytosolic 5-nucleotidase 3-like"/>
    <property type="match status" value="1"/>
</dbReference>
<evidence type="ECO:0000256" key="4">
    <source>
        <dbReference type="ARBA" id="ARBA00022723"/>
    </source>
</evidence>
<name>A0A0N4Y0Y3_NIPBR</name>
<keyword evidence="7" id="KW-0460">Magnesium</keyword>
<keyword evidence="6" id="KW-0378">Hydrolase</keyword>
<comment type="similarity">
    <text evidence="2">Belongs to the pyrimidine 5'-nucleotidase family.</text>
</comment>
<evidence type="ECO:0000256" key="1">
    <source>
        <dbReference type="ARBA" id="ARBA00000815"/>
    </source>
</evidence>
<dbReference type="AlphaFoldDB" id="A0A0N4Y0Y3"/>
<comment type="catalytic activity">
    <reaction evidence="1">
        <text>a ribonucleoside 5'-phosphate + H2O = a ribonucleoside + phosphate</text>
        <dbReference type="Rhea" id="RHEA:12484"/>
        <dbReference type="ChEBI" id="CHEBI:15377"/>
        <dbReference type="ChEBI" id="CHEBI:18254"/>
        <dbReference type="ChEBI" id="CHEBI:43474"/>
        <dbReference type="ChEBI" id="CHEBI:58043"/>
        <dbReference type="EC" id="3.1.3.5"/>
    </reaction>
</comment>
<keyword evidence="5" id="KW-0547">Nucleotide-binding</keyword>
<evidence type="ECO:0000256" key="5">
    <source>
        <dbReference type="ARBA" id="ARBA00022741"/>
    </source>
</evidence>
<organism evidence="9">
    <name type="scientific">Nippostrongylus brasiliensis</name>
    <name type="common">Rat hookworm</name>
    <dbReference type="NCBI Taxonomy" id="27835"/>
    <lineage>
        <taxon>Eukaryota</taxon>
        <taxon>Metazoa</taxon>
        <taxon>Ecdysozoa</taxon>
        <taxon>Nematoda</taxon>
        <taxon>Chromadorea</taxon>
        <taxon>Rhabditida</taxon>
        <taxon>Rhabditina</taxon>
        <taxon>Rhabditomorpha</taxon>
        <taxon>Strongyloidea</taxon>
        <taxon>Heligmosomidae</taxon>
        <taxon>Nippostrongylus</taxon>
    </lineage>
</organism>
<dbReference type="GO" id="GO:0009117">
    <property type="term" value="P:nucleotide metabolic process"/>
    <property type="evidence" value="ECO:0007669"/>
    <property type="project" value="UniProtKB-KW"/>
</dbReference>
<dbReference type="GO" id="GO:0000287">
    <property type="term" value="F:magnesium ion binding"/>
    <property type="evidence" value="ECO:0007669"/>
    <property type="project" value="InterPro"/>
</dbReference>
<evidence type="ECO:0000256" key="8">
    <source>
        <dbReference type="ARBA" id="ARBA00023080"/>
    </source>
</evidence>
<evidence type="ECO:0000256" key="7">
    <source>
        <dbReference type="ARBA" id="ARBA00022842"/>
    </source>
</evidence>
<dbReference type="PANTHER" id="PTHR13045">
    <property type="entry name" value="5'-NUCLEOTIDASE"/>
    <property type="match status" value="1"/>
</dbReference>
<evidence type="ECO:0000256" key="2">
    <source>
        <dbReference type="ARBA" id="ARBA00008389"/>
    </source>
</evidence>
<evidence type="ECO:0000313" key="9">
    <source>
        <dbReference type="WBParaSite" id="NBR_0000923901-mRNA-1"/>
    </source>
</evidence>
<dbReference type="SUPFAM" id="SSF56784">
    <property type="entry name" value="HAD-like"/>
    <property type="match status" value="1"/>
</dbReference>
<protein>
    <recommendedName>
        <fullName evidence="3">5'-nucleotidase</fullName>
        <ecNumber evidence="3">3.1.3.5</ecNumber>
    </recommendedName>
</protein>
<dbReference type="OMA" id="WNTSHEY"/>
<dbReference type="GO" id="GO:0008253">
    <property type="term" value="F:5'-nucleotidase activity"/>
    <property type="evidence" value="ECO:0007669"/>
    <property type="project" value="UniProtKB-EC"/>
</dbReference>
<reference evidence="9" key="1">
    <citation type="submission" date="2017-02" db="UniProtKB">
        <authorList>
            <consortium name="WormBaseParasite"/>
        </authorList>
    </citation>
    <scope>IDENTIFICATION</scope>
</reference>
<dbReference type="WBParaSite" id="NBR_0000923901-mRNA-1">
    <property type="protein sequence ID" value="NBR_0000923901-mRNA-1"/>
    <property type="gene ID" value="NBR_0000923901"/>
</dbReference>
<accession>A0A0N4Y0Y3</accession>
<dbReference type="EC" id="3.1.3.5" evidence="3"/>
<dbReference type="Pfam" id="PF05822">
    <property type="entry name" value="UMPH-1"/>
    <property type="match status" value="1"/>
</dbReference>